<reference evidence="6 7" key="1">
    <citation type="submission" date="2023-08" db="EMBL/GenBank/DDBJ databases">
        <title>Methanolobus mangrovi sp. nov. and Methanolobus sediminis sp. nov, two novel methylotrophic methanogens isolated from mangrove sediments in China.</title>
        <authorList>
            <person name="Zhou J."/>
        </authorList>
    </citation>
    <scope>NUCLEOTIDE SEQUENCE [LARGE SCALE GENOMIC DNA]</scope>
    <source>
        <strain evidence="6 7">FTZ6</strain>
    </source>
</reference>
<keyword evidence="2 5" id="KW-0812">Transmembrane</keyword>
<comment type="subcellular location">
    <subcellularLocation>
        <location evidence="1">Endomembrane system</location>
        <topology evidence="1">Multi-pass membrane protein</topology>
    </subcellularLocation>
</comment>
<accession>A0AA51ULI9</accession>
<dbReference type="KEGG" id="mseb:RE474_08910"/>
<protein>
    <submittedName>
        <fullName evidence="6">VIT1/CCC1 transporter family protein</fullName>
    </submittedName>
</protein>
<dbReference type="RefSeq" id="WP_309310030.1">
    <property type="nucleotide sequence ID" value="NZ_CP133592.1"/>
</dbReference>
<evidence type="ECO:0000313" key="6">
    <source>
        <dbReference type="EMBL" id="WMW24215.1"/>
    </source>
</evidence>
<keyword evidence="7" id="KW-1185">Reference proteome</keyword>
<name>A0AA51ULI9_9EURY</name>
<dbReference type="Pfam" id="PF01988">
    <property type="entry name" value="VIT1"/>
    <property type="match status" value="1"/>
</dbReference>
<dbReference type="GO" id="GO:0030026">
    <property type="term" value="P:intracellular manganese ion homeostasis"/>
    <property type="evidence" value="ECO:0007669"/>
    <property type="project" value="InterPro"/>
</dbReference>
<keyword evidence="4 5" id="KW-0472">Membrane</keyword>
<feature type="transmembrane region" description="Helical" evidence="5">
    <location>
        <begin position="174"/>
        <end position="194"/>
    </location>
</feature>
<organism evidence="6 7">
    <name type="scientific">Methanolobus sediminis</name>
    <dbReference type="NCBI Taxonomy" id="3072978"/>
    <lineage>
        <taxon>Archaea</taxon>
        <taxon>Methanobacteriati</taxon>
        <taxon>Methanobacteriota</taxon>
        <taxon>Stenosarchaea group</taxon>
        <taxon>Methanomicrobia</taxon>
        <taxon>Methanosarcinales</taxon>
        <taxon>Methanosarcinaceae</taxon>
        <taxon>Methanolobus</taxon>
    </lineage>
</organism>
<dbReference type="GO" id="GO:0005384">
    <property type="term" value="F:manganese ion transmembrane transporter activity"/>
    <property type="evidence" value="ECO:0007669"/>
    <property type="project" value="InterPro"/>
</dbReference>
<evidence type="ECO:0000256" key="3">
    <source>
        <dbReference type="ARBA" id="ARBA00022989"/>
    </source>
</evidence>
<evidence type="ECO:0000256" key="4">
    <source>
        <dbReference type="ARBA" id="ARBA00023136"/>
    </source>
</evidence>
<dbReference type="Proteomes" id="UP001182908">
    <property type="component" value="Chromosome"/>
</dbReference>
<gene>
    <name evidence="6" type="ORF">RE474_08910</name>
</gene>
<evidence type="ECO:0000256" key="1">
    <source>
        <dbReference type="ARBA" id="ARBA00004127"/>
    </source>
</evidence>
<sequence length="195" mass="21842">MTFTSVLRTFSDASVTSYMPVVYSALFCCIAWGLADGLFYVWERRYNLKMENEIIDLCKSRLDTEAAISMIHDQLSNTILSNIDESKRQDLYLDLISYLSAAGRKEFVRPRDAFDIVAGTLLVSTLAGLMVLSPFFVVPDMYRALAISNWLGIILLFVTGYFRTYEQSPKDRLRSGFITAVVGMTIAVVTVVIGG</sequence>
<keyword evidence="3 5" id="KW-1133">Transmembrane helix</keyword>
<dbReference type="GO" id="GO:0012505">
    <property type="term" value="C:endomembrane system"/>
    <property type="evidence" value="ECO:0007669"/>
    <property type="project" value="UniProtKB-SubCell"/>
</dbReference>
<evidence type="ECO:0000256" key="5">
    <source>
        <dbReference type="SAM" id="Phobius"/>
    </source>
</evidence>
<evidence type="ECO:0000313" key="7">
    <source>
        <dbReference type="Proteomes" id="UP001182908"/>
    </source>
</evidence>
<evidence type="ECO:0000256" key="2">
    <source>
        <dbReference type="ARBA" id="ARBA00022692"/>
    </source>
</evidence>
<dbReference type="EMBL" id="CP133592">
    <property type="protein sequence ID" value="WMW24215.1"/>
    <property type="molecule type" value="Genomic_DNA"/>
</dbReference>
<feature type="transmembrane region" description="Helical" evidence="5">
    <location>
        <begin position="20"/>
        <end position="42"/>
    </location>
</feature>
<feature type="transmembrane region" description="Helical" evidence="5">
    <location>
        <begin position="142"/>
        <end position="162"/>
    </location>
</feature>
<feature type="transmembrane region" description="Helical" evidence="5">
    <location>
        <begin position="113"/>
        <end position="136"/>
    </location>
</feature>
<dbReference type="AlphaFoldDB" id="A0AA51ULI9"/>
<dbReference type="InterPro" id="IPR008217">
    <property type="entry name" value="Ccc1_fam"/>
</dbReference>
<dbReference type="GeneID" id="84232833"/>
<proteinExistence type="predicted"/>